<dbReference type="Pfam" id="PF25944">
    <property type="entry name" value="Beta-barrel_RND"/>
    <property type="match status" value="1"/>
</dbReference>
<gene>
    <name evidence="7" type="ORF">QO014_002318</name>
</gene>
<name>A0ABU0H6L0_9HYPH</name>
<reference evidence="7 8" key="1">
    <citation type="submission" date="2023-07" db="EMBL/GenBank/DDBJ databases">
        <title>Genomic Encyclopedia of Type Strains, Phase IV (KMG-IV): sequencing the most valuable type-strain genomes for metagenomic binning, comparative biology and taxonomic classification.</title>
        <authorList>
            <person name="Goeker M."/>
        </authorList>
    </citation>
    <scope>NUCLEOTIDE SEQUENCE [LARGE SCALE GENOMIC DNA]</scope>
    <source>
        <strain evidence="7 8">B6-8</strain>
    </source>
</reference>
<dbReference type="InterPro" id="IPR058627">
    <property type="entry name" value="MdtA-like_C"/>
</dbReference>
<dbReference type="InterPro" id="IPR058625">
    <property type="entry name" value="MdtA-like_BSH"/>
</dbReference>
<dbReference type="Pfam" id="PF25917">
    <property type="entry name" value="BSH_RND"/>
    <property type="match status" value="1"/>
</dbReference>
<dbReference type="Pfam" id="PF25967">
    <property type="entry name" value="RND-MFP_C"/>
    <property type="match status" value="1"/>
</dbReference>
<evidence type="ECO:0000259" key="3">
    <source>
        <dbReference type="Pfam" id="PF25876"/>
    </source>
</evidence>
<dbReference type="Proteomes" id="UP001241603">
    <property type="component" value="Unassembled WGS sequence"/>
</dbReference>
<evidence type="ECO:0000256" key="2">
    <source>
        <dbReference type="ARBA" id="ARBA00009477"/>
    </source>
</evidence>
<dbReference type="Pfam" id="PF25876">
    <property type="entry name" value="HH_MFP_RND"/>
    <property type="match status" value="1"/>
</dbReference>
<feature type="domain" description="Multidrug resistance protein MdtA-like barrel-sandwich hybrid" evidence="4">
    <location>
        <begin position="57"/>
        <end position="198"/>
    </location>
</feature>
<dbReference type="InterPro" id="IPR058624">
    <property type="entry name" value="MdtA-like_HH"/>
</dbReference>
<comment type="subcellular location">
    <subcellularLocation>
        <location evidence="1">Cell envelope</location>
    </subcellularLocation>
</comment>
<comment type="caution">
    <text evidence="7">The sequence shown here is derived from an EMBL/GenBank/DDBJ whole genome shotgun (WGS) entry which is preliminary data.</text>
</comment>
<dbReference type="Gene3D" id="2.40.420.20">
    <property type="match status" value="1"/>
</dbReference>
<feature type="domain" description="Multidrug resistance protein MdtA-like beta-barrel" evidence="5">
    <location>
        <begin position="203"/>
        <end position="292"/>
    </location>
</feature>
<accession>A0ABU0H6L0</accession>
<evidence type="ECO:0000256" key="1">
    <source>
        <dbReference type="ARBA" id="ARBA00004196"/>
    </source>
</evidence>
<dbReference type="Gene3D" id="2.40.30.170">
    <property type="match status" value="1"/>
</dbReference>
<dbReference type="EMBL" id="JAUSVO010000003">
    <property type="protein sequence ID" value="MDQ0437926.1"/>
    <property type="molecule type" value="Genomic_DNA"/>
</dbReference>
<comment type="similarity">
    <text evidence="2">Belongs to the membrane fusion protein (MFP) (TC 8.A.1) family.</text>
</comment>
<evidence type="ECO:0000259" key="4">
    <source>
        <dbReference type="Pfam" id="PF25917"/>
    </source>
</evidence>
<dbReference type="SUPFAM" id="SSF111369">
    <property type="entry name" value="HlyD-like secretion proteins"/>
    <property type="match status" value="1"/>
</dbReference>
<dbReference type="NCBIfam" id="TIGR01730">
    <property type="entry name" value="RND_mfp"/>
    <property type="match status" value="1"/>
</dbReference>
<keyword evidence="8" id="KW-1185">Reference proteome</keyword>
<dbReference type="InterPro" id="IPR058626">
    <property type="entry name" value="MdtA-like_b-barrel"/>
</dbReference>
<dbReference type="Gene3D" id="2.40.50.100">
    <property type="match status" value="1"/>
</dbReference>
<dbReference type="Gene3D" id="1.10.287.470">
    <property type="entry name" value="Helix hairpin bin"/>
    <property type="match status" value="1"/>
</dbReference>
<evidence type="ECO:0000313" key="7">
    <source>
        <dbReference type="EMBL" id="MDQ0437926.1"/>
    </source>
</evidence>
<protein>
    <submittedName>
        <fullName evidence="7">Membrane fusion protein (Multidrug efflux system)</fullName>
    </submittedName>
</protein>
<dbReference type="RefSeq" id="WP_266348852.1">
    <property type="nucleotide sequence ID" value="NZ_JAPKNG010000003.1"/>
</dbReference>
<feature type="domain" description="Multidrug resistance protein MdtA-like C-terminal permuted SH3" evidence="6">
    <location>
        <begin position="299"/>
        <end position="358"/>
    </location>
</feature>
<feature type="domain" description="Multidrug resistance protein MdtA-like alpha-helical hairpin" evidence="3">
    <location>
        <begin position="97"/>
        <end position="166"/>
    </location>
</feature>
<proteinExistence type="inferred from homology"/>
<dbReference type="PANTHER" id="PTHR30158">
    <property type="entry name" value="ACRA/E-RELATED COMPONENT OF DRUG EFFLUX TRANSPORTER"/>
    <property type="match status" value="1"/>
</dbReference>
<organism evidence="7 8">
    <name type="scientific">Kaistia dalseonensis</name>
    <dbReference type="NCBI Taxonomy" id="410840"/>
    <lineage>
        <taxon>Bacteria</taxon>
        <taxon>Pseudomonadati</taxon>
        <taxon>Pseudomonadota</taxon>
        <taxon>Alphaproteobacteria</taxon>
        <taxon>Hyphomicrobiales</taxon>
        <taxon>Kaistiaceae</taxon>
        <taxon>Kaistia</taxon>
    </lineage>
</organism>
<dbReference type="PANTHER" id="PTHR30158:SF3">
    <property type="entry name" value="MULTIDRUG EFFLUX PUMP SUBUNIT ACRA-RELATED"/>
    <property type="match status" value="1"/>
</dbReference>
<evidence type="ECO:0000259" key="6">
    <source>
        <dbReference type="Pfam" id="PF25967"/>
    </source>
</evidence>
<dbReference type="InterPro" id="IPR006143">
    <property type="entry name" value="RND_pump_MFP"/>
</dbReference>
<sequence length="395" mass="40824">MIFSVLSLAGCSQSETKGGAPGAPGAGAAVEVGVVTLHAQPVMITVELPGRTKASATAEIRPQVAGIIKEVAFTEGGQVKAGDLLYRIDPASYEAAYQAALAALQKAQAAVPSAQAKVDRYSKLAGVNTITEQNLDDANATLLQAKADVASAQAAVDTAKINLDHTRVTAPISGLIGNSSITQGALVTANQTDALATIRQIDPMNVDLTDSSTNLLRIRNLFDSGRITRAGELPKVRLKLDDGSEYDQLGTLKSREAVVSETSGTFSMRVGIANPATMLLPGMYVRAVIDLGVDEKGFLVPQRAVSRNAKGQATAMFVGADGKVETRVLTALQSVGSSWLVDDGIVDGDRLIVDGLQKIRDGQAVTPLDVTLDAAGVVQQSDAGVAPAAAAPAKN</sequence>
<evidence type="ECO:0000259" key="5">
    <source>
        <dbReference type="Pfam" id="PF25944"/>
    </source>
</evidence>
<evidence type="ECO:0000313" key="8">
    <source>
        <dbReference type="Proteomes" id="UP001241603"/>
    </source>
</evidence>